<protein>
    <submittedName>
        <fullName evidence="3">Uncharacterized protein</fullName>
    </submittedName>
</protein>
<dbReference type="Proteomes" id="UP001194746">
    <property type="component" value="Unassembled WGS sequence"/>
</dbReference>
<dbReference type="PANTHER" id="PTHR37534">
    <property type="entry name" value="TRANSCRIPTIONAL ACTIVATOR PROTEIN UGA3"/>
    <property type="match status" value="1"/>
</dbReference>
<dbReference type="AlphaFoldDB" id="A0AAD4GY12"/>
<dbReference type="EMBL" id="VCAU01000014">
    <property type="protein sequence ID" value="KAF9892153.1"/>
    <property type="molecule type" value="Genomic_DNA"/>
</dbReference>
<dbReference type="GO" id="GO:0000976">
    <property type="term" value="F:transcription cis-regulatory region binding"/>
    <property type="evidence" value="ECO:0007669"/>
    <property type="project" value="TreeGrafter"/>
</dbReference>
<evidence type="ECO:0000256" key="1">
    <source>
        <dbReference type="ARBA" id="ARBA00004123"/>
    </source>
</evidence>
<comment type="subcellular location">
    <subcellularLocation>
        <location evidence="1">Nucleus</location>
    </subcellularLocation>
</comment>
<sequence length="453" mass="50579">MKTVFCMTQYPSTGTTRPVSSPAKAPEVEVIQSRVSADRNSVGVVDFPEGPQSSLSSPGVYIEPESNHLSSPATPEVVSPEGLDQLSWPLESRFEASLLKYFLTTLSPWFDYCDPQQHFRTYIGNAAPTDITLLYAVLAVSARHQSSSLHRHSHIADEYQKRCLRSLIAALNDEANALKDTILASAVILRFFEEMTEPPEESIRTHTLSAQLLLRIREGHVYRSSFTDAAFLVVLRSETYVANMTQRPIGNLVDHCNIDTSLGPASEGMWALRAIAHAAKATDFAYGDDDDAASSKARWESLMQYVDDWERLCPPSFQPMYARPQISASNPFPHMWYANDYHVAARQHIELARVLLLASNAQSCLARIRQRRMGQSNDECIRDSVRIICGVCMSNPEFVPAQISAGLVIAICGELFDDPTETKILFQVLSDAESHLGWPCLKAKEYLRGLWHL</sequence>
<reference evidence="3" key="2">
    <citation type="submission" date="2020-02" db="EMBL/GenBank/DDBJ databases">
        <authorList>
            <person name="Gilchrist C.L.M."/>
            <person name="Chooi Y.-H."/>
        </authorList>
    </citation>
    <scope>NUCLEOTIDE SEQUENCE</scope>
    <source>
        <strain evidence="3">MST-FP2251</strain>
    </source>
</reference>
<dbReference type="PANTHER" id="PTHR37534:SF2">
    <property type="entry name" value="N-ACETYLTRANSFERASE DOMAIN-CONTAINING PROTEIN"/>
    <property type="match status" value="1"/>
</dbReference>
<evidence type="ECO:0000256" key="2">
    <source>
        <dbReference type="ARBA" id="ARBA00023242"/>
    </source>
</evidence>
<gene>
    <name evidence="3" type="ORF">FE257_002559</name>
</gene>
<dbReference type="Pfam" id="PF11951">
    <property type="entry name" value="Fungal_trans_2"/>
    <property type="match status" value="1"/>
</dbReference>
<evidence type="ECO:0000313" key="4">
    <source>
        <dbReference type="Proteomes" id="UP001194746"/>
    </source>
</evidence>
<dbReference type="GO" id="GO:0045944">
    <property type="term" value="P:positive regulation of transcription by RNA polymerase II"/>
    <property type="evidence" value="ECO:0007669"/>
    <property type="project" value="TreeGrafter"/>
</dbReference>
<dbReference type="GO" id="GO:0003700">
    <property type="term" value="F:DNA-binding transcription factor activity"/>
    <property type="evidence" value="ECO:0007669"/>
    <property type="project" value="TreeGrafter"/>
</dbReference>
<reference evidence="3" key="1">
    <citation type="journal article" date="2019" name="Beilstein J. Org. Chem.">
        <title>Nanangenines: drimane sesquiterpenoids as the dominant metabolite cohort of a novel Australian fungus, Aspergillus nanangensis.</title>
        <authorList>
            <person name="Lacey H.J."/>
            <person name="Gilchrist C.L.M."/>
            <person name="Crombie A."/>
            <person name="Kalaitzis J.A."/>
            <person name="Vuong D."/>
            <person name="Rutledge P.J."/>
            <person name="Turner P."/>
            <person name="Pitt J.I."/>
            <person name="Lacey E."/>
            <person name="Chooi Y.H."/>
            <person name="Piggott A.M."/>
        </authorList>
    </citation>
    <scope>NUCLEOTIDE SEQUENCE</scope>
    <source>
        <strain evidence="3">MST-FP2251</strain>
    </source>
</reference>
<dbReference type="InterPro" id="IPR021858">
    <property type="entry name" value="Fun_TF"/>
</dbReference>
<keyword evidence="2" id="KW-0539">Nucleus</keyword>
<accession>A0AAD4GY12</accession>
<dbReference type="GO" id="GO:0005634">
    <property type="term" value="C:nucleus"/>
    <property type="evidence" value="ECO:0007669"/>
    <property type="project" value="UniProtKB-SubCell"/>
</dbReference>
<proteinExistence type="predicted"/>
<comment type="caution">
    <text evidence="3">The sequence shown here is derived from an EMBL/GenBank/DDBJ whole genome shotgun (WGS) entry which is preliminary data.</text>
</comment>
<organism evidence="3 4">
    <name type="scientific">Aspergillus nanangensis</name>
    <dbReference type="NCBI Taxonomy" id="2582783"/>
    <lineage>
        <taxon>Eukaryota</taxon>
        <taxon>Fungi</taxon>
        <taxon>Dikarya</taxon>
        <taxon>Ascomycota</taxon>
        <taxon>Pezizomycotina</taxon>
        <taxon>Eurotiomycetes</taxon>
        <taxon>Eurotiomycetidae</taxon>
        <taxon>Eurotiales</taxon>
        <taxon>Aspergillaceae</taxon>
        <taxon>Aspergillus</taxon>
        <taxon>Aspergillus subgen. Circumdati</taxon>
    </lineage>
</organism>
<name>A0AAD4GY12_ASPNN</name>
<dbReference type="CDD" id="cd12148">
    <property type="entry name" value="fungal_TF_MHR"/>
    <property type="match status" value="1"/>
</dbReference>
<keyword evidence="4" id="KW-1185">Reference proteome</keyword>
<evidence type="ECO:0000313" key="3">
    <source>
        <dbReference type="EMBL" id="KAF9892153.1"/>
    </source>
</evidence>